<dbReference type="PROSITE" id="PS50082">
    <property type="entry name" value="WD_REPEATS_2"/>
    <property type="match status" value="1"/>
</dbReference>
<evidence type="ECO:0000313" key="6">
    <source>
        <dbReference type="Proteomes" id="UP001217963"/>
    </source>
</evidence>
<reference evidence="3" key="1">
    <citation type="submission" date="2021-05" db="EMBL/GenBank/DDBJ databases">
        <title>Encephalitozoon hellem ATCC 50604 Complete Genome.</title>
        <authorList>
            <person name="Mascarenhas dos Santos A.C."/>
            <person name="Julian A.T."/>
            <person name="Pombert J.-F."/>
        </authorList>
    </citation>
    <scope>NUCLEOTIDE SEQUENCE</scope>
    <source>
        <strain evidence="3">ATCC 50604</strain>
    </source>
</reference>
<evidence type="ECO:0000313" key="3">
    <source>
        <dbReference type="EMBL" id="UTX42467.1"/>
    </source>
</evidence>
<dbReference type="PANTHER" id="PTHR43991:SF9">
    <property type="entry name" value="DUF2415 DOMAIN-CONTAINING PROTEIN"/>
    <property type="match status" value="1"/>
</dbReference>
<dbReference type="Gene3D" id="2.130.10.10">
    <property type="entry name" value="YVTN repeat-like/Quinoprotein amine dehydrogenase"/>
    <property type="match status" value="1"/>
</dbReference>
<dbReference type="EMBL" id="CP075147">
    <property type="protein sequence ID" value="UTX42467.1"/>
    <property type="molecule type" value="Genomic_DNA"/>
</dbReference>
<evidence type="ECO:0000256" key="1">
    <source>
        <dbReference type="PROSITE-ProRule" id="PRU00221"/>
    </source>
</evidence>
<evidence type="ECO:0000259" key="2">
    <source>
        <dbReference type="Pfam" id="PF10313"/>
    </source>
</evidence>
<keyword evidence="6" id="KW-1185">Reference proteome</keyword>
<dbReference type="PANTHER" id="PTHR43991">
    <property type="entry name" value="WD REPEAT PROTEIN (AFU_ORTHOLOGUE AFUA_8G05640)-RELATED"/>
    <property type="match status" value="1"/>
</dbReference>
<dbReference type="Pfam" id="PF00400">
    <property type="entry name" value="WD40"/>
    <property type="match status" value="1"/>
</dbReference>
<dbReference type="Proteomes" id="UP001217963">
    <property type="component" value="Chromosome I"/>
</dbReference>
<accession>A0A9Q9C8M5</accession>
<dbReference type="InterPro" id="IPR036322">
    <property type="entry name" value="WD40_repeat_dom_sf"/>
</dbReference>
<reference evidence="4 6" key="2">
    <citation type="submission" date="2023-02" db="EMBL/GenBank/DDBJ databases">
        <title>Encephalitozoon hellem ATCC 50451 complete genome.</title>
        <authorList>
            <person name="Mascarenhas dos Santos A.C."/>
            <person name="Julian A.T."/>
            <person name="Pombert J.-F."/>
        </authorList>
    </citation>
    <scope>NUCLEOTIDE SEQUENCE [LARGE SCALE GENOMIC DNA]</scope>
    <source>
        <strain evidence="4 6">ATCC 50451</strain>
    </source>
</reference>
<gene>
    <name evidence="3" type="ORF">GPU96_01g01710</name>
    <name evidence="4" type="ORF">PFJ87_01g01660</name>
</gene>
<name>A0A9Q9C8M5_ENCHE</name>
<dbReference type="OrthoDB" id="64353at2759"/>
<dbReference type="SMART" id="SM00320">
    <property type="entry name" value="WD40"/>
    <property type="match status" value="3"/>
</dbReference>
<dbReference type="InterPro" id="IPR001680">
    <property type="entry name" value="WD40_rpt"/>
</dbReference>
<dbReference type="Proteomes" id="UP001059546">
    <property type="component" value="Chromosome I"/>
</dbReference>
<dbReference type="Pfam" id="PF10313">
    <property type="entry name" value="DUF2415"/>
    <property type="match status" value="1"/>
</dbReference>
<feature type="domain" description="DUF2415" evidence="2">
    <location>
        <begin position="236"/>
        <end position="271"/>
    </location>
</feature>
<dbReference type="AlphaFoldDB" id="A0A9Q9C8M5"/>
<evidence type="ECO:0000313" key="5">
    <source>
        <dbReference type="Proteomes" id="UP001059546"/>
    </source>
</evidence>
<proteinExistence type="predicted"/>
<keyword evidence="1" id="KW-0853">WD repeat</keyword>
<protein>
    <submittedName>
        <fullName evidence="3">WD40 domain-containing protein</fullName>
    </submittedName>
</protein>
<evidence type="ECO:0000313" key="4">
    <source>
        <dbReference type="EMBL" id="WEL37912.1"/>
    </source>
</evidence>
<dbReference type="EMBL" id="CP119062">
    <property type="protein sequence ID" value="WEL37912.1"/>
    <property type="molecule type" value="Genomic_DNA"/>
</dbReference>
<dbReference type="InterPro" id="IPR019417">
    <property type="entry name" value="DUF2415"/>
</dbReference>
<organism evidence="3 5">
    <name type="scientific">Encephalitozoon hellem</name>
    <name type="common">Microsporidian parasite</name>
    <dbReference type="NCBI Taxonomy" id="27973"/>
    <lineage>
        <taxon>Eukaryota</taxon>
        <taxon>Fungi</taxon>
        <taxon>Fungi incertae sedis</taxon>
        <taxon>Microsporidia</taxon>
        <taxon>Unikaryonidae</taxon>
        <taxon>Encephalitozoon</taxon>
    </lineage>
</organism>
<dbReference type="InterPro" id="IPR015943">
    <property type="entry name" value="WD40/YVTN_repeat-like_dom_sf"/>
</dbReference>
<sequence length="319" mass="36218">MSQETREVSNLVNGIQKTCDFGVTSQHWQLKDMIKVKGESLVFPRACNVVSYNPRENKIRTIYEGVDFFPTSICLKDDFLAVGGSRGHLKIKNLVTNEVLSQVVSSSINNNICINNNRIFICNNDRTLKIFTMELQSSGCINHIAQVNSCGISPDNKFLVVVGDSNDVFLYSIDNDNYKLVKKLKSTEDGGFSVSWNSMSSAFAVGTQDGYVCIWDIRSDNILHRFESKQKDSHRGAVRNVKFSLKNSLDLLFFTEHFSFLTVCDMRDFRRCQRIKVFPDKQITGAVFSEMNDKIFVSTEDQIVDMNINSKSRRMFAGL</sequence>
<feature type="repeat" description="WD" evidence="1">
    <location>
        <begin position="184"/>
        <end position="225"/>
    </location>
</feature>
<dbReference type="SUPFAM" id="SSF50978">
    <property type="entry name" value="WD40 repeat-like"/>
    <property type="match status" value="1"/>
</dbReference>